<protein>
    <submittedName>
        <fullName evidence="1">Uncharacterized protein</fullName>
    </submittedName>
</protein>
<dbReference type="Proteomes" id="UP000823775">
    <property type="component" value="Unassembled WGS sequence"/>
</dbReference>
<dbReference type="EMBL" id="JACEIK010007017">
    <property type="protein sequence ID" value="MCE3049620.1"/>
    <property type="molecule type" value="Genomic_DNA"/>
</dbReference>
<comment type="caution">
    <text evidence="1">The sequence shown here is derived from an EMBL/GenBank/DDBJ whole genome shotgun (WGS) entry which is preliminary data.</text>
</comment>
<gene>
    <name evidence="1" type="ORF">HAX54_045395</name>
</gene>
<organism evidence="1 2">
    <name type="scientific">Datura stramonium</name>
    <name type="common">Jimsonweed</name>
    <name type="synonym">Common thornapple</name>
    <dbReference type="NCBI Taxonomy" id="4076"/>
    <lineage>
        <taxon>Eukaryota</taxon>
        <taxon>Viridiplantae</taxon>
        <taxon>Streptophyta</taxon>
        <taxon>Embryophyta</taxon>
        <taxon>Tracheophyta</taxon>
        <taxon>Spermatophyta</taxon>
        <taxon>Magnoliopsida</taxon>
        <taxon>eudicotyledons</taxon>
        <taxon>Gunneridae</taxon>
        <taxon>Pentapetalae</taxon>
        <taxon>asterids</taxon>
        <taxon>lamiids</taxon>
        <taxon>Solanales</taxon>
        <taxon>Solanaceae</taxon>
        <taxon>Solanoideae</taxon>
        <taxon>Datureae</taxon>
        <taxon>Datura</taxon>
    </lineage>
</organism>
<evidence type="ECO:0000313" key="1">
    <source>
        <dbReference type="EMBL" id="MCE3049620.1"/>
    </source>
</evidence>
<keyword evidence="2" id="KW-1185">Reference proteome</keyword>
<sequence length="133" mass="14920">MTPNKRNVLPAGNQGTIGLPPTIQEMDVLPGFYGNEQTTTKLKMEMQTQPPLTGEDHIDTLDPSKTGLKEIYQLSYKSTVVPMLKPKMLEMADIPKYDGIRNPQEHMTMSTTIVKGSDLALNEIESVLIKKFW</sequence>
<proteinExistence type="predicted"/>
<evidence type="ECO:0000313" key="2">
    <source>
        <dbReference type="Proteomes" id="UP000823775"/>
    </source>
</evidence>
<accession>A0ABS8WFR1</accession>
<reference evidence="1 2" key="1">
    <citation type="journal article" date="2021" name="BMC Genomics">
        <title>Datura genome reveals duplications of psychoactive alkaloid biosynthetic genes and high mutation rate following tissue culture.</title>
        <authorList>
            <person name="Rajewski A."/>
            <person name="Carter-House D."/>
            <person name="Stajich J."/>
            <person name="Litt A."/>
        </authorList>
    </citation>
    <scope>NUCLEOTIDE SEQUENCE [LARGE SCALE GENOMIC DNA]</scope>
    <source>
        <strain evidence="1">AR-01</strain>
    </source>
</reference>
<name>A0ABS8WFR1_DATST</name>